<accession>A0A9W7XQU9</accession>
<dbReference type="InterPro" id="IPR009617">
    <property type="entry name" value="Seipin"/>
</dbReference>
<keyword evidence="4 8" id="KW-1133">Transmembrane helix</keyword>
<proteinExistence type="predicted"/>
<name>A0A9W7XQU9_9FUNG</name>
<organism evidence="9 10">
    <name type="scientific">Coemansia asiatica</name>
    <dbReference type="NCBI Taxonomy" id="1052880"/>
    <lineage>
        <taxon>Eukaryota</taxon>
        <taxon>Fungi</taxon>
        <taxon>Fungi incertae sedis</taxon>
        <taxon>Zoopagomycota</taxon>
        <taxon>Kickxellomycotina</taxon>
        <taxon>Kickxellomycetes</taxon>
        <taxon>Kickxellales</taxon>
        <taxon>Kickxellaceae</taxon>
        <taxon>Coemansia</taxon>
    </lineage>
</organism>
<keyword evidence="2 8" id="KW-0812">Transmembrane</keyword>
<evidence type="ECO:0000256" key="3">
    <source>
        <dbReference type="ARBA" id="ARBA00022824"/>
    </source>
</evidence>
<dbReference type="PANTHER" id="PTHR21212:SF0">
    <property type="entry name" value="SEIPIN"/>
    <property type="match status" value="1"/>
</dbReference>
<keyword evidence="3" id="KW-0256">Endoplasmic reticulum</keyword>
<feature type="transmembrane region" description="Helical" evidence="8">
    <location>
        <begin position="225"/>
        <end position="247"/>
    </location>
</feature>
<evidence type="ECO:0000256" key="8">
    <source>
        <dbReference type="SAM" id="Phobius"/>
    </source>
</evidence>
<feature type="compositionally biased region" description="Low complexity" evidence="7">
    <location>
        <begin position="275"/>
        <end position="291"/>
    </location>
</feature>
<dbReference type="CDD" id="cd23995">
    <property type="entry name" value="Seipin_BSCL2_like"/>
    <property type="match status" value="1"/>
</dbReference>
<feature type="compositionally biased region" description="Polar residues" evidence="7">
    <location>
        <begin position="254"/>
        <end position="269"/>
    </location>
</feature>
<evidence type="ECO:0000313" key="10">
    <source>
        <dbReference type="Proteomes" id="UP001145021"/>
    </source>
</evidence>
<dbReference type="EMBL" id="JANBOH010000024">
    <property type="protein sequence ID" value="KAJ1647614.1"/>
    <property type="molecule type" value="Genomic_DNA"/>
</dbReference>
<evidence type="ECO:0000256" key="7">
    <source>
        <dbReference type="SAM" id="MobiDB-lite"/>
    </source>
</evidence>
<evidence type="ECO:0000256" key="1">
    <source>
        <dbReference type="ARBA" id="ARBA00004477"/>
    </source>
</evidence>
<dbReference type="AlphaFoldDB" id="A0A9W7XQU9"/>
<dbReference type="GO" id="GO:0005789">
    <property type="term" value="C:endoplasmic reticulum membrane"/>
    <property type="evidence" value="ECO:0007669"/>
    <property type="project" value="UniProtKB-SubCell"/>
</dbReference>
<feature type="region of interest" description="Disordered" evidence="7">
    <location>
        <begin position="254"/>
        <end position="346"/>
    </location>
</feature>
<evidence type="ECO:0000313" key="9">
    <source>
        <dbReference type="EMBL" id="KAJ1647614.1"/>
    </source>
</evidence>
<evidence type="ECO:0000256" key="2">
    <source>
        <dbReference type="ARBA" id="ARBA00022692"/>
    </source>
</evidence>
<dbReference type="Proteomes" id="UP001145021">
    <property type="component" value="Unassembled WGS sequence"/>
</dbReference>
<sequence>MTGSTSSLGLLRLPAWVSTRNGLSAGIRLMLAGAALVAIVLSSVLLYAMFYRLYVPTLLHQAPVYLQYDRTGLGNTTAMVSFVPERNYKFLSTSQAYAVALDLRVPTSAENRRLGNFMVYLELCNGKGVPVHQSSRPAILRYRSGLIWHLRTLIQAPLVLLNWWQEDESLHIDLIDVMYDRHFSPINFARISLSKPLQVYSASIVIRAQFTGLRYWMYYWRLPTALVFVSIAVVWQLVFTAIAWSVLESYAGKTSSLGGPHTHTTSAITGASKPLSLSQARSRSRSQSASRTLSVRRRKTKSCPGDTAGLSLPLPLSLPSDSGSADDNHDVPHNLGPASKEHVVPE</sequence>
<dbReference type="GO" id="GO:0006629">
    <property type="term" value="P:lipid metabolic process"/>
    <property type="evidence" value="ECO:0007669"/>
    <property type="project" value="UniProtKB-KW"/>
</dbReference>
<evidence type="ECO:0000256" key="6">
    <source>
        <dbReference type="ARBA" id="ARBA00023136"/>
    </source>
</evidence>
<gene>
    <name evidence="9" type="ORF">LPJ64_000993</name>
</gene>
<keyword evidence="5" id="KW-0443">Lipid metabolism</keyword>
<dbReference type="GO" id="GO:0140042">
    <property type="term" value="P:lipid droplet formation"/>
    <property type="evidence" value="ECO:0007669"/>
    <property type="project" value="UniProtKB-ARBA"/>
</dbReference>
<dbReference type="PANTHER" id="PTHR21212">
    <property type="entry name" value="BERNARDINELLI-SEIP CONGENITAL LIPODYSTROPHY 2 HOMOLOG BSCL2 PROTEIN"/>
    <property type="match status" value="1"/>
</dbReference>
<reference evidence="9" key="1">
    <citation type="submission" date="2022-07" db="EMBL/GenBank/DDBJ databases">
        <title>Phylogenomic reconstructions and comparative analyses of Kickxellomycotina fungi.</title>
        <authorList>
            <person name="Reynolds N.K."/>
            <person name="Stajich J.E."/>
            <person name="Barry K."/>
            <person name="Grigoriev I.V."/>
            <person name="Crous P."/>
            <person name="Smith M.E."/>
        </authorList>
    </citation>
    <scope>NUCLEOTIDE SEQUENCE</scope>
    <source>
        <strain evidence="9">NBRC 105413</strain>
    </source>
</reference>
<evidence type="ECO:0008006" key="11">
    <source>
        <dbReference type="Google" id="ProtNLM"/>
    </source>
</evidence>
<protein>
    <recommendedName>
        <fullName evidence="11">Seipin</fullName>
    </recommendedName>
</protein>
<keyword evidence="10" id="KW-1185">Reference proteome</keyword>
<evidence type="ECO:0000256" key="5">
    <source>
        <dbReference type="ARBA" id="ARBA00023098"/>
    </source>
</evidence>
<comment type="caution">
    <text evidence="9">The sequence shown here is derived from an EMBL/GenBank/DDBJ whole genome shotgun (WGS) entry which is preliminary data.</text>
</comment>
<feature type="compositionally biased region" description="Low complexity" evidence="7">
    <location>
        <begin position="308"/>
        <end position="325"/>
    </location>
</feature>
<evidence type="ECO:0000256" key="4">
    <source>
        <dbReference type="ARBA" id="ARBA00022989"/>
    </source>
</evidence>
<keyword evidence="6 8" id="KW-0472">Membrane</keyword>
<comment type="subcellular location">
    <subcellularLocation>
        <location evidence="1">Endoplasmic reticulum membrane</location>
        <topology evidence="1">Multi-pass membrane protein</topology>
    </subcellularLocation>
</comment>
<feature type="transmembrane region" description="Helical" evidence="8">
    <location>
        <begin position="29"/>
        <end position="50"/>
    </location>
</feature>
<dbReference type="Pfam" id="PF06775">
    <property type="entry name" value="Seipin"/>
    <property type="match status" value="1"/>
</dbReference>